<reference evidence="1" key="1">
    <citation type="submission" date="2024-11" db="EMBL/GenBank/DDBJ databases">
        <title>Description of Massilia orientalis sp. nov., isolated from rhizosphere soil of Ageratina adenophora.</title>
        <authorList>
            <person name="Wang Y."/>
        </authorList>
    </citation>
    <scope>NUCLEOTIDE SEQUENCE</scope>
    <source>
        <strain evidence="1">YIM B02787</strain>
    </source>
</reference>
<organism evidence="1 2">
    <name type="scientific">Massilia orientalis</name>
    <dbReference type="NCBI Taxonomy" id="3050128"/>
    <lineage>
        <taxon>Bacteria</taxon>
        <taxon>Pseudomonadati</taxon>
        <taxon>Pseudomonadota</taxon>
        <taxon>Betaproteobacteria</taxon>
        <taxon>Burkholderiales</taxon>
        <taxon>Oxalobacteraceae</taxon>
        <taxon>Telluria group</taxon>
        <taxon>Massilia</taxon>
    </lineage>
</organism>
<keyword evidence="2" id="KW-1185">Reference proteome</keyword>
<sequence>MKSANILGGIFLLGTLSACCNPPLVSTIDVPKLPQQASNWCWAASGQMTMRFLGHDVAQCVEANNRFGLATCCENNSGSCNNGGWPEYEKYGFTADQTSDTALTFSQIKSQIYCKKKPVAFSWHWLGGGGHMMVVKGYFTVNGVQYVDVNDPEPYTDLSTLVGGTETIMTYADYVSRAGDHTHWNDYYNITYKGD</sequence>
<dbReference type="Proteomes" id="UP001168096">
    <property type="component" value="Unassembled WGS sequence"/>
</dbReference>
<protein>
    <submittedName>
        <fullName evidence="1">Papain-like cysteine protease family protein</fullName>
    </submittedName>
</protein>
<evidence type="ECO:0000313" key="1">
    <source>
        <dbReference type="EMBL" id="MFJ1471788.1"/>
    </source>
</evidence>
<evidence type="ECO:0000313" key="2">
    <source>
        <dbReference type="Proteomes" id="UP001168096"/>
    </source>
</evidence>
<dbReference type="EMBL" id="JASNRB020000027">
    <property type="protein sequence ID" value="MFJ1471788.1"/>
    <property type="molecule type" value="Genomic_DNA"/>
</dbReference>
<accession>A0ACC7MI20</accession>
<proteinExistence type="predicted"/>
<gene>
    <name evidence="1" type="ORF">QPK29_029050</name>
</gene>
<name>A0ACC7MI20_9BURK</name>
<comment type="caution">
    <text evidence="1">The sequence shown here is derived from an EMBL/GenBank/DDBJ whole genome shotgun (WGS) entry which is preliminary data.</text>
</comment>